<gene>
    <name evidence="2" type="ORF">UCDDA912_g07311</name>
</gene>
<reference evidence="2 3" key="2">
    <citation type="submission" date="2015-05" db="EMBL/GenBank/DDBJ databases">
        <authorList>
            <person name="Morales-Cruz A."/>
            <person name="Amrine K.C."/>
            <person name="Cantu D."/>
        </authorList>
    </citation>
    <scope>NUCLEOTIDE SEQUENCE [LARGE SCALE GENOMIC DNA]</scope>
    <source>
        <strain evidence="2">DA912</strain>
    </source>
</reference>
<dbReference type="GO" id="GO:0016407">
    <property type="term" value="F:acetyltransferase activity"/>
    <property type="evidence" value="ECO:0007669"/>
    <property type="project" value="InterPro"/>
</dbReference>
<dbReference type="InterPro" id="IPR038765">
    <property type="entry name" value="Papain-like_cys_pep_sf"/>
</dbReference>
<dbReference type="InterPro" id="IPR001447">
    <property type="entry name" value="Arylamine_N-AcTrfase"/>
</dbReference>
<comment type="similarity">
    <text evidence="1">Belongs to the arylamine N-acetyltransferase family.</text>
</comment>
<dbReference type="AlphaFoldDB" id="A0A0G2FEZ7"/>
<keyword evidence="2" id="KW-0808">Transferase</keyword>
<dbReference type="PANTHER" id="PTHR11786:SF0">
    <property type="entry name" value="ARYLAMINE N-ACETYLTRANSFERASE 4-RELATED"/>
    <property type="match status" value="1"/>
</dbReference>
<dbReference type="STRING" id="1214573.A0A0G2FEZ7"/>
<dbReference type="Proteomes" id="UP000034680">
    <property type="component" value="Unassembled WGS sequence"/>
</dbReference>
<evidence type="ECO:0000313" key="2">
    <source>
        <dbReference type="EMBL" id="KKY32724.1"/>
    </source>
</evidence>
<dbReference type="OrthoDB" id="10260017at2759"/>
<dbReference type="EMBL" id="LCUC01000290">
    <property type="protein sequence ID" value="KKY32724.1"/>
    <property type="molecule type" value="Genomic_DNA"/>
</dbReference>
<keyword evidence="3" id="KW-1185">Reference proteome</keyword>
<sequence length="322" mass="35900">MGSSVESATFSKGQLLKYFDHIQLPQKYRQDNVPRGLSLLTALHIHQIAAVPYENLSLHYSQHKTVDLNPQTLFTKFVENGRNRGGYCMEGSLFFMHILRSLGYEAYPTGARIRLREDGIPKGDYVGMTHMALVVELDGEECDKYVCDVAFGGDGPTAPMPLEAGPITKNLGSQEVRFARERVPGAKRQEFWVYQYRNSAAKPWNSFYVFNDTEFFEADFNVVNYFTSQASTFLNFTVMIVKFLLGQDEKNGEGKIVGKVMLVNGTVKRNTGGKTEVVQVCSTEAERISALITWFGISLTDEEVAGIRGSATELTGVEVIVA</sequence>
<comment type="caution">
    <text evidence="2">The sequence shown here is derived from an EMBL/GenBank/DDBJ whole genome shotgun (WGS) entry which is preliminary data.</text>
</comment>
<evidence type="ECO:0000256" key="1">
    <source>
        <dbReference type="ARBA" id="ARBA00006547"/>
    </source>
</evidence>
<reference evidence="2 3" key="1">
    <citation type="submission" date="2015-05" db="EMBL/GenBank/DDBJ databases">
        <title>Distinctive expansion of gene families associated with plant cell wall degradation and secondary metabolism in the genomes of grapevine trunk pathogens.</title>
        <authorList>
            <person name="Lawrence D.P."/>
            <person name="Travadon R."/>
            <person name="Rolshausen P.E."/>
            <person name="Baumgartner K."/>
        </authorList>
    </citation>
    <scope>NUCLEOTIDE SEQUENCE [LARGE SCALE GENOMIC DNA]</scope>
    <source>
        <strain evidence="2">DA912</strain>
    </source>
</reference>
<dbReference type="SUPFAM" id="SSF54001">
    <property type="entry name" value="Cysteine proteinases"/>
    <property type="match status" value="1"/>
</dbReference>
<organism evidence="2 3">
    <name type="scientific">Diaporthe ampelina</name>
    <dbReference type="NCBI Taxonomy" id="1214573"/>
    <lineage>
        <taxon>Eukaryota</taxon>
        <taxon>Fungi</taxon>
        <taxon>Dikarya</taxon>
        <taxon>Ascomycota</taxon>
        <taxon>Pezizomycotina</taxon>
        <taxon>Sordariomycetes</taxon>
        <taxon>Sordariomycetidae</taxon>
        <taxon>Diaporthales</taxon>
        <taxon>Diaporthaceae</taxon>
        <taxon>Diaporthe</taxon>
    </lineage>
</organism>
<dbReference type="Gene3D" id="3.30.2140.20">
    <property type="match status" value="1"/>
</dbReference>
<dbReference type="Pfam" id="PF00797">
    <property type="entry name" value="Acetyltransf_2"/>
    <property type="match status" value="1"/>
</dbReference>
<proteinExistence type="inferred from homology"/>
<name>A0A0G2FEZ7_9PEZI</name>
<dbReference type="InterPro" id="IPR053710">
    <property type="entry name" value="Arylamine_NAT_domain_sf"/>
</dbReference>
<protein>
    <submittedName>
        <fullName evidence="2">Putative tpa: arylamine n-acetyltransferase 2</fullName>
    </submittedName>
</protein>
<evidence type="ECO:0000313" key="3">
    <source>
        <dbReference type="Proteomes" id="UP000034680"/>
    </source>
</evidence>
<accession>A0A0G2FEZ7</accession>
<dbReference type="PANTHER" id="PTHR11786">
    <property type="entry name" value="N-HYDROXYARYLAMINE O-ACETYLTRANSFERASE"/>
    <property type="match status" value="1"/>
</dbReference>